<feature type="transmembrane region" description="Helical" evidence="7">
    <location>
        <begin position="550"/>
        <end position="568"/>
    </location>
</feature>
<evidence type="ECO:0000256" key="4">
    <source>
        <dbReference type="ARBA" id="ARBA00023136"/>
    </source>
</evidence>
<feature type="region of interest" description="Disordered" evidence="6">
    <location>
        <begin position="279"/>
        <end position="335"/>
    </location>
</feature>
<feature type="domain" description="Threonine/serine exporter-like N-terminal" evidence="8">
    <location>
        <begin position="420"/>
        <end position="662"/>
    </location>
</feature>
<evidence type="ECO:0000259" key="9">
    <source>
        <dbReference type="Pfam" id="PF12821"/>
    </source>
</evidence>
<feature type="compositionally biased region" description="Polar residues" evidence="6">
    <location>
        <begin position="119"/>
        <end position="138"/>
    </location>
</feature>
<dbReference type="GO" id="GO:0022857">
    <property type="term" value="F:transmembrane transporter activity"/>
    <property type="evidence" value="ECO:0007669"/>
    <property type="project" value="InterPro"/>
</dbReference>
<evidence type="ECO:0000256" key="1">
    <source>
        <dbReference type="ARBA" id="ARBA00004141"/>
    </source>
</evidence>
<comment type="subcellular location">
    <subcellularLocation>
        <location evidence="1">Membrane</location>
        <topology evidence="1">Multi-pass membrane protein</topology>
    </subcellularLocation>
</comment>
<evidence type="ECO:0000313" key="10">
    <source>
        <dbReference type="EMBL" id="KEF56158.1"/>
    </source>
</evidence>
<comment type="similarity">
    <text evidence="5">Belongs to the ThrE exporter (TC 2.A.79) family.</text>
</comment>
<dbReference type="RefSeq" id="XP_013258748.1">
    <property type="nucleotide sequence ID" value="XM_013403294.1"/>
</dbReference>
<dbReference type="GO" id="GO:0016020">
    <property type="term" value="C:membrane"/>
    <property type="evidence" value="ECO:0007669"/>
    <property type="project" value="UniProtKB-SubCell"/>
</dbReference>
<evidence type="ECO:0000313" key="11">
    <source>
        <dbReference type="Proteomes" id="UP000027920"/>
    </source>
</evidence>
<comment type="caution">
    <text evidence="10">The sequence shown here is derived from an EMBL/GenBank/DDBJ whole genome shotgun (WGS) entry which is preliminary data.</text>
</comment>
<feature type="transmembrane region" description="Helical" evidence="7">
    <location>
        <begin position="840"/>
        <end position="862"/>
    </location>
</feature>
<feature type="transmembrane region" description="Helical" evidence="7">
    <location>
        <begin position="691"/>
        <end position="710"/>
    </location>
</feature>
<feature type="transmembrane region" description="Helical" evidence="7">
    <location>
        <begin position="609"/>
        <end position="630"/>
    </location>
</feature>
<feature type="compositionally biased region" description="Low complexity" evidence="6">
    <location>
        <begin position="103"/>
        <end position="117"/>
    </location>
</feature>
<feature type="region of interest" description="Disordered" evidence="6">
    <location>
        <begin position="353"/>
        <end position="372"/>
    </location>
</feature>
<dbReference type="PANTHER" id="PTHR31082:SF4">
    <property type="entry name" value="PHEROMONE-REGULATED MEMBRANE PROTEIN 10"/>
    <property type="match status" value="1"/>
</dbReference>
<evidence type="ECO:0000256" key="2">
    <source>
        <dbReference type="ARBA" id="ARBA00022692"/>
    </source>
</evidence>
<keyword evidence="11" id="KW-1185">Reference proteome</keyword>
<feature type="domain" description="Threonine/Serine exporter ThrE" evidence="9">
    <location>
        <begin position="696"/>
        <end position="857"/>
    </location>
</feature>
<evidence type="ECO:0000256" key="7">
    <source>
        <dbReference type="SAM" id="Phobius"/>
    </source>
</evidence>
<dbReference type="GeneID" id="25282652"/>
<evidence type="ECO:0000256" key="6">
    <source>
        <dbReference type="SAM" id="MobiDB-lite"/>
    </source>
</evidence>
<feature type="transmembrane region" description="Helical" evidence="7">
    <location>
        <begin position="580"/>
        <end position="597"/>
    </location>
</feature>
<dbReference type="InterPro" id="IPR024528">
    <property type="entry name" value="ThrE_2"/>
</dbReference>
<evidence type="ECO:0000259" key="8">
    <source>
        <dbReference type="Pfam" id="PF06738"/>
    </source>
</evidence>
<accession>A0A072PA63</accession>
<dbReference type="OrthoDB" id="413008at2759"/>
<feature type="compositionally biased region" description="Basic and acidic residues" evidence="6">
    <location>
        <begin position="192"/>
        <end position="201"/>
    </location>
</feature>
<keyword evidence="2 7" id="KW-0812">Transmembrane</keyword>
<evidence type="ECO:0000256" key="5">
    <source>
        <dbReference type="ARBA" id="ARBA00034125"/>
    </source>
</evidence>
<feature type="transmembrane region" description="Helical" evidence="7">
    <location>
        <begin position="767"/>
        <end position="786"/>
    </location>
</feature>
<dbReference type="Pfam" id="PF06738">
    <property type="entry name" value="ThrE"/>
    <property type="match status" value="1"/>
</dbReference>
<gene>
    <name evidence="10" type="ORF">A1O9_07739</name>
</gene>
<dbReference type="Proteomes" id="UP000027920">
    <property type="component" value="Unassembled WGS sequence"/>
</dbReference>
<dbReference type="InterPro" id="IPR051361">
    <property type="entry name" value="ThrE/Ser_Exporter"/>
</dbReference>
<organism evidence="10 11">
    <name type="scientific">Exophiala aquamarina CBS 119918</name>
    <dbReference type="NCBI Taxonomy" id="1182545"/>
    <lineage>
        <taxon>Eukaryota</taxon>
        <taxon>Fungi</taxon>
        <taxon>Dikarya</taxon>
        <taxon>Ascomycota</taxon>
        <taxon>Pezizomycotina</taxon>
        <taxon>Eurotiomycetes</taxon>
        <taxon>Chaetothyriomycetidae</taxon>
        <taxon>Chaetothyriales</taxon>
        <taxon>Herpotrichiellaceae</taxon>
        <taxon>Exophiala</taxon>
    </lineage>
</organism>
<keyword evidence="4 7" id="KW-0472">Membrane</keyword>
<dbReference type="InterPro" id="IPR010619">
    <property type="entry name" value="ThrE-like_N"/>
</dbReference>
<feature type="region of interest" description="Disordered" evidence="6">
    <location>
        <begin position="1"/>
        <end position="156"/>
    </location>
</feature>
<dbReference type="VEuPathDB" id="FungiDB:A1O9_07739"/>
<proteinExistence type="inferred from homology"/>
<dbReference type="EMBL" id="AMGV01000006">
    <property type="protein sequence ID" value="KEF56158.1"/>
    <property type="molecule type" value="Genomic_DNA"/>
</dbReference>
<dbReference type="AlphaFoldDB" id="A0A072PA63"/>
<dbReference type="Pfam" id="PF12821">
    <property type="entry name" value="ThrE_2"/>
    <property type="match status" value="1"/>
</dbReference>
<feature type="transmembrane region" description="Helical" evidence="7">
    <location>
        <begin position="525"/>
        <end position="544"/>
    </location>
</feature>
<keyword evidence="3 7" id="KW-1133">Transmembrane helix</keyword>
<feature type="compositionally biased region" description="Polar residues" evidence="6">
    <location>
        <begin position="301"/>
        <end position="319"/>
    </location>
</feature>
<evidence type="ECO:0000256" key="3">
    <source>
        <dbReference type="ARBA" id="ARBA00022989"/>
    </source>
</evidence>
<feature type="region of interest" description="Disordered" evidence="6">
    <location>
        <begin position="177"/>
        <end position="201"/>
    </location>
</feature>
<dbReference type="HOGENOM" id="CLU_007078_2_3_1"/>
<sequence>MSDSNTDGRLDQALDGVSQTPSESQQAEVPFNSMTSGLRGKNGPKQSHKVKFNMADGEGAHDGQPHTQTRDAPGNQIPEIREPASEDVGDHTLTPPDWEGRTHAAAAHALTRASRLANRLSTTGMPTKAGSGSNTPIYTPTRDYASPDTSPKSKPLKDWIVNMNDIPLVNLDKEKRPYSFHDDTTDDDTDVDEPKHLKREDENFEEARRIFRTLTSGHSLSRLQEQSRSGTATPAIDKRLHDVDYVPAPDEYRPGIFGAILSSKLANLQRNGNILPLHHHEDGWSKDHHKPNHKDPHSKGNSRSNSETLNSSGQSSGRATPSKRPKWYDGDTHSTGSMATLLAQASITSTAAAAPGTSGYVPRPHPPRAKSSNSMIATAVDMIKHPGNHFHSHSEKIHQSEEERVIHDVAEIIACRKYLKKLARSLMAVGAPSHRLEEYMKTSARALNIDGDFLYLPGSMLVSINDKLTMSTEVTLVRESQSVDLGKFKDVFSVYKCVIHGKYTAREGTGELESIMKKPQRHSTLFRIFAYGLAAVAVGPFAFSSRPVDFGPSFILGCLLGFLQLVVVTRSQQFSHVFEVLATVIIAFVARGLGSIYHNGTPVFCFSAIAQSSIALILPGYTVLCAALELQSKSMVAGSVRMVYAIIYSLFLGFGILIGSVIMGLIYPGAQSEVTCDIPAWWSSDNLDYKLIYVKFVWVPIFAVCLAVINQAKWRQVPVMTLIAFAGYQANFWVSTRIANNIQVSNAIGAFVIGCMANLYSRFFHGLAAAAMLPSIFVQVPSGLAASGSLVAGITSANQISGNATGVSVINNGTAGFLSAQDGASGANVYSGTIFNVGYGMVQVAIGISVGLYLSALVVYPIGKRRSGLFSF</sequence>
<name>A0A072PA63_9EURO</name>
<dbReference type="PANTHER" id="PTHR31082">
    <property type="entry name" value="PHEROMONE-REGULATED MEMBRANE PROTEIN 10"/>
    <property type="match status" value="1"/>
</dbReference>
<protein>
    <recommendedName>
        <fullName evidence="12">Threonine/serine exporter-like N-terminal domain-containing protein</fullName>
    </recommendedName>
</protein>
<feature type="transmembrane region" description="Helical" evidence="7">
    <location>
        <begin position="642"/>
        <end position="667"/>
    </location>
</feature>
<feature type="compositionally biased region" description="Polar residues" evidence="6">
    <location>
        <begin position="17"/>
        <end position="36"/>
    </location>
</feature>
<feature type="compositionally biased region" description="Basic and acidic residues" evidence="6">
    <location>
        <begin position="1"/>
        <end position="12"/>
    </location>
</feature>
<feature type="compositionally biased region" description="Basic and acidic residues" evidence="6">
    <location>
        <begin position="79"/>
        <end position="90"/>
    </location>
</feature>
<reference evidence="10 11" key="1">
    <citation type="submission" date="2013-03" db="EMBL/GenBank/DDBJ databases">
        <title>The Genome Sequence of Exophiala aquamarina CBS 119918.</title>
        <authorList>
            <consortium name="The Broad Institute Genomics Platform"/>
            <person name="Cuomo C."/>
            <person name="de Hoog S."/>
            <person name="Gorbushina A."/>
            <person name="Walker B."/>
            <person name="Young S.K."/>
            <person name="Zeng Q."/>
            <person name="Gargeya S."/>
            <person name="Fitzgerald M."/>
            <person name="Haas B."/>
            <person name="Abouelleil A."/>
            <person name="Allen A.W."/>
            <person name="Alvarado L."/>
            <person name="Arachchi H.M."/>
            <person name="Berlin A.M."/>
            <person name="Chapman S.B."/>
            <person name="Gainer-Dewar J."/>
            <person name="Goldberg J."/>
            <person name="Griggs A."/>
            <person name="Gujja S."/>
            <person name="Hansen M."/>
            <person name="Howarth C."/>
            <person name="Imamovic A."/>
            <person name="Ireland A."/>
            <person name="Larimer J."/>
            <person name="McCowan C."/>
            <person name="Murphy C."/>
            <person name="Pearson M."/>
            <person name="Poon T.W."/>
            <person name="Priest M."/>
            <person name="Roberts A."/>
            <person name="Saif S."/>
            <person name="Shea T."/>
            <person name="Sisk P."/>
            <person name="Sykes S."/>
            <person name="Wortman J."/>
            <person name="Nusbaum C."/>
            <person name="Birren B."/>
        </authorList>
    </citation>
    <scope>NUCLEOTIDE SEQUENCE [LARGE SCALE GENOMIC DNA]</scope>
    <source>
        <strain evidence="10 11">CBS 119918</strain>
    </source>
</reference>
<evidence type="ECO:0008006" key="12">
    <source>
        <dbReference type="Google" id="ProtNLM"/>
    </source>
</evidence>